<organism evidence="3 4">
    <name type="scientific">Clostridium butyricum</name>
    <dbReference type="NCBI Taxonomy" id="1492"/>
    <lineage>
        <taxon>Bacteria</taxon>
        <taxon>Bacillati</taxon>
        <taxon>Bacillota</taxon>
        <taxon>Clostridia</taxon>
        <taxon>Eubacteriales</taxon>
        <taxon>Clostridiaceae</taxon>
        <taxon>Clostridium</taxon>
    </lineage>
</organism>
<dbReference type="PANTHER" id="PTHR10579:SF43">
    <property type="entry name" value="ZINC FINGER (C3HC4-TYPE RING FINGER) FAMILY PROTEIN"/>
    <property type="match status" value="1"/>
</dbReference>
<evidence type="ECO:0000259" key="2">
    <source>
        <dbReference type="PROSITE" id="PS50234"/>
    </source>
</evidence>
<feature type="transmembrane region" description="Helical" evidence="1">
    <location>
        <begin position="12"/>
        <end position="32"/>
    </location>
</feature>
<proteinExistence type="predicted"/>
<keyword evidence="1" id="KW-1133">Transmembrane helix</keyword>
<dbReference type="CDD" id="cd00198">
    <property type="entry name" value="vWFA"/>
    <property type="match status" value="2"/>
</dbReference>
<keyword evidence="1" id="KW-0472">Membrane</keyword>
<dbReference type="Pfam" id="PF00092">
    <property type="entry name" value="VWA"/>
    <property type="match status" value="1"/>
</dbReference>
<dbReference type="SUPFAM" id="SSF53300">
    <property type="entry name" value="vWA-like"/>
    <property type="match status" value="2"/>
</dbReference>
<dbReference type="InterPro" id="IPR051266">
    <property type="entry name" value="CLCR"/>
</dbReference>
<dbReference type="PROSITE" id="PS50234">
    <property type="entry name" value="VWFA"/>
    <property type="match status" value="2"/>
</dbReference>
<dbReference type="Proteomes" id="UP000474042">
    <property type="component" value="Unassembled WGS sequence"/>
</dbReference>
<gene>
    <name evidence="3" type="ORF">GND98_007965</name>
</gene>
<comment type="caution">
    <text evidence="3">The sequence shown here is derived from an EMBL/GenBank/DDBJ whole genome shotgun (WGS) entry which is preliminary data.</text>
</comment>
<accession>A0A6L9EN92</accession>
<dbReference type="EMBL" id="WOFV02000019">
    <property type="protein sequence ID" value="NAS17811.1"/>
    <property type="molecule type" value="Genomic_DNA"/>
</dbReference>
<dbReference type="InterPro" id="IPR002035">
    <property type="entry name" value="VWF_A"/>
</dbReference>
<protein>
    <submittedName>
        <fullName evidence="3">VWA domain-containing protein</fullName>
    </submittedName>
</protein>
<evidence type="ECO:0000313" key="4">
    <source>
        <dbReference type="Proteomes" id="UP000474042"/>
    </source>
</evidence>
<evidence type="ECO:0000256" key="1">
    <source>
        <dbReference type="SAM" id="Phobius"/>
    </source>
</evidence>
<sequence length="985" mass="110415">MRGHLYKGIKNNFRFLSIIIVIAIILGFNYNYKTIKEASAASQSKPSFTIDNVTFSPEKPKVGEDITVTGTITPKTFTMDVPENDIVLVLDVSASMNDNIEIQCTNERVRKWIPNRFGGNWVDDYCEEHKVSGNHTYKSSKLNELKKAANNFVDKMKDVPNLKIGIVAYSSKAWVNPNGDSENIKTRSLDIYDNYGRPLYHDVPDYDTGDKSLLDINNPNLSNMINSLSGLGGTNTGEGIRKGIALLDSGGNNAKKTLVLMSDGLPTFYSVKGSSYDKYTDIDFTDPNYRGNGSNDDNGDNLQYAKAIGSKVKEKSYKAFTIGYGLNNDGNNKMKQIHNSMTGINLSNSTDENYNEENGFFATSNGAIDGVFNTIADRILKEYTIDKGIFTDTMIDGFNLTIGSNTVSIPSMVYKSDGIAKEGKLTYTCEPYNFSFIITASKSGVFENVFNNSKISFPWNGETIECQMPVKELEVEDNSLPKIQAILDSEKNITVKPNEDAEVRYKIDAESFQYGDIGNQSRKKDVVILVDTSSSISSALTQLKNAGFGKLVNDPQLTTLKTKYCIITYDSTATIRNPKYNPKDPNFKDYDGDTENLKQDVSALDNSIIKNISPTNSSERNIGQALKKAYSVLGEDNDDFDKYILMISSGNVKYESEDIKDYTGKSNIKFLSLAISSQNGDNPQEFLYYIHKRLAGEKSADLSNNGGNYFICRDNNDITNNIMPAIAEKIKSLNVKKDYEFNVSLVFDIGDDIVITDGTTPDADGKFNINVKVNYQYDDVAKEFKAKQSDNIVFRIKPKQPGKTCEFGQDNILSYEGLLNKFTKKIETPTITCIADDLHHGIYEGKDSNGKYNIYESDNEETLRNYSPNSMINFGIKTQLYSDDKLTLKIGDQANLQDKIYIYEIINDRLNLINDIDTEYDKKEYSIEINNGDNQYSAERNILIRYTCKIKDNASNYLTNTITNQYGTRKDIKIRISGDDLPELF</sequence>
<dbReference type="InterPro" id="IPR036465">
    <property type="entry name" value="vWFA_dom_sf"/>
</dbReference>
<dbReference type="PANTHER" id="PTHR10579">
    <property type="entry name" value="CALCIUM-ACTIVATED CHLORIDE CHANNEL REGULATOR"/>
    <property type="match status" value="1"/>
</dbReference>
<dbReference type="Gene3D" id="3.40.50.410">
    <property type="entry name" value="von Willebrand factor, type A domain"/>
    <property type="match status" value="2"/>
</dbReference>
<keyword evidence="1" id="KW-0812">Transmembrane</keyword>
<feature type="domain" description="VWFA" evidence="2">
    <location>
        <begin position="85"/>
        <end position="375"/>
    </location>
</feature>
<name>A0A6L9EN92_CLOBU</name>
<feature type="domain" description="VWFA" evidence="2">
    <location>
        <begin position="525"/>
        <end position="726"/>
    </location>
</feature>
<reference evidence="3 4" key="1">
    <citation type="submission" date="2020-01" db="EMBL/GenBank/DDBJ databases">
        <title>Genome sequence of a 1,3-propanediol producer, Clostridium butyricum S3.</title>
        <authorList>
            <person name="Zhou J."/>
        </authorList>
    </citation>
    <scope>NUCLEOTIDE SEQUENCE [LARGE SCALE GENOMIC DNA]</scope>
    <source>
        <strain evidence="3 4">S3</strain>
    </source>
</reference>
<dbReference type="SMART" id="SM00327">
    <property type="entry name" value="VWA"/>
    <property type="match status" value="2"/>
</dbReference>
<evidence type="ECO:0000313" key="3">
    <source>
        <dbReference type="EMBL" id="NAS17811.1"/>
    </source>
</evidence>
<dbReference type="AlphaFoldDB" id="A0A6L9EN92"/>